<dbReference type="RefSeq" id="WP_248411531.1">
    <property type="nucleotide sequence ID" value="NZ_JALPQF010000001.1"/>
</dbReference>
<evidence type="ECO:0000313" key="3">
    <source>
        <dbReference type="Proteomes" id="UP001203687"/>
    </source>
</evidence>
<protein>
    <submittedName>
        <fullName evidence="2">Tetratricopeptide repeat protein</fullName>
    </submittedName>
</protein>
<sequence>MKDNSNISQELLETIERYYNDTMSKQERLDFELRLDESSEFRTQVEDIKTLILGIENQSLKEQLDVFHKDIPTHSETPSASGIFTFRKLAAAVIILLAVTGFWWFNTPQNDKLYSKYFTPDPGLPTTMSSNSNYDFYDAMVNYKQGDYQTAIAKWDAIQPKNDTLNYFLGVACLANKNEAKAIGFLNKATQNTDFPLLNDAHYYLGLAYLKDGDIDFAKKNLQKSSNENSKKILEKLD</sequence>
<keyword evidence="1" id="KW-1133">Transmembrane helix</keyword>
<feature type="transmembrane region" description="Helical" evidence="1">
    <location>
        <begin position="89"/>
        <end position="105"/>
    </location>
</feature>
<dbReference type="InterPro" id="IPR011990">
    <property type="entry name" value="TPR-like_helical_dom_sf"/>
</dbReference>
<keyword evidence="3" id="KW-1185">Reference proteome</keyword>
<keyword evidence="1" id="KW-0472">Membrane</keyword>
<reference evidence="2" key="1">
    <citation type="submission" date="2022-04" db="EMBL/GenBank/DDBJ databases">
        <authorList>
            <person name="Ren T."/>
        </authorList>
    </citation>
    <scope>NUCLEOTIDE SEQUENCE</scope>
    <source>
        <strain evidence="2">F63249</strain>
    </source>
</reference>
<dbReference type="SUPFAM" id="SSF48452">
    <property type="entry name" value="TPR-like"/>
    <property type="match status" value="1"/>
</dbReference>
<evidence type="ECO:0000313" key="2">
    <source>
        <dbReference type="EMBL" id="MCK8479106.1"/>
    </source>
</evidence>
<organism evidence="2 3">
    <name type="scientific">Psychroserpens algicola</name>
    <dbReference type="NCBI Taxonomy" id="1719034"/>
    <lineage>
        <taxon>Bacteria</taxon>
        <taxon>Pseudomonadati</taxon>
        <taxon>Bacteroidota</taxon>
        <taxon>Flavobacteriia</taxon>
        <taxon>Flavobacteriales</taxon>
        <taxon>Flavobacteriaceae</taxon>
        <taxon>Psychroserpens</taxon>
    </lineage>
</organism>
<name>A0ABT0H3Z6_9FLAO</name>
<gene>
    <name evidence="2" type="ORF">MUY34_00665</name>
</gene>
<accession>A0ABT0H3Z6</accession>
<evidence type="ECO:0000256" key="1">
    <source>
        <dbReference type="SAM" id="Phobius"/>
    </source>
</evidence>
<keyword evidence="1" id="KW-0812">Transmembrane</keyword>
<proteinExistence type="predicted"/>
<dbReference type="Gene3D" id="1.25.40.10">
    <property type="entry name" value="Tetratricopeptide repeat domain"/>
    <property type="match status" value="1"/>
</dbReference>
<comment type="caution">
    <text evidence="2">The sequence shown here is derived from an EMBL/GenBank/DDBJ whole genome shotgun (WGS) entry which is preliminary data.</text>
</comment>
<dbReference type="Proteomes" id="UP001203687">
    <property type="component" value="Unassembled WGS sequence"/>
</dbReference>
<dbReference type="EMBL" id="JALPQF010000001">
    <property type="protein sequence ID" value="MCK8479106.1"/>
    <property type="molecule type" value="Genomic_DNA"/>
</dbReference>